<keyword evidence="4" id="KW-0067">ATP-binding</keyword>
<dbReference type="Pfam" id="PF00069">
    <property type="entry name" value="Pkinase"/>
    <property type="match status" value="1"/>
</dbReference>
<protein>
    <recommendedName>
        <fullName evidence="6">mitogen-activated protein kinase kinase</fullName>
        <ecNumber evidence="6">2.7.12.2</ecNumber>
    </recommendedName>
</protein>
<sequence>MNVKIADFGASSKVTGSEDQCKTYAGTCAYISPDRFGPYTYDFNPFACDVWSLGFTLMELYIGYYPYLKHGQKAKKTALMFEICMEKPPSLTNHASENFRNFMNCCLQKEFAKR</sequence>
<dbReference type="PANTHER" id="PTHR48013:SF9">
    <property type="entry name" value="DUAL SPECIFICITY MITOGEN-ACTIVATED PROTEIN KINASE KINASE 5"/>
    <property type="match status" value="1"/>
</dbReference>
<comment type="caution">
    <text evidence="11">The sequence shown here is derived from an EMBL/GenBank/DDBJ whole genome shotgun (WGS) entry which is preliminary data.</text>
</comment>
<comment type="catalytic activity">
    <reaction evidence="8">
        <text>L-threonyl-[protein] + ATP = O-phospho-L-threonyl-[protein] + ADP + H(+)</text>
        <dbReference type="Rhea" id="RHEA:46608"/>
        <dbReference type="Rhea" id="RHEA-COMP:11060"/>
        <dbReference type="Rhea" id="RHEA-COMP:11605"/>
        <dbReference type="ChEBI" id="CHEBI:15378"/>
        <dbReference type="ChEBI" id="CHEBI:30013"/>
        <dbReference type="ChEBI" id="CHEBI:30616"/>
        <dbReference type="ChEBI" id="CHEBI:61977"/>
        <dbReference type="ChEBI" id="CHEBI:456216"/>
        <dbReference type="EC" id="2.7.12.2"/>
    </reaction>
</comment>
<keyword evidence="3" id="KW-0418">Kinase</keyword>
<dbReference type="PROSITE" id="PS50011">
    <property type="entry name" value="PROTEIN_KINASE_DOM"/>
    <property type="match status" value="1"/>
</dbReference>
<dbReference type="InterPro" id="IPR000719">
    <property type="entry name" value="Prot_kinase_dom"/>
</dbReference>
<comment type="catalytic activity">
    <reaction evidence="7">
        <text>L-seryl-[protein] + ATP = O-phospho-L-seryl-[protein] + ADP + H(+)</text>
        <dbReference type="Rhea" id="RHEA:17989"/>
        <dbReference type="Rhea" id="RHEA-COMP:9863"/>
        <dbReference type="Rhea" id="RHEA-COMP:11604"/>
        <dbReference type="ChEBI" id="CHEBI:15378"/>
        <dbReference type="ChEBI" id="CHEBI:29999"/>
        <dbReference type="ChEBI" id="CHEBI:30616"/>
        <dbReference type="ChEBI" id="CHEBI:83421"/>
        <dbReference type="ChEBI" id="CHEBI:456216"/>
        <dbReference type="EC" id="2.7.12.2"/>
    </reaction>
</comment>
<dbReference type="Proteomes" id="UP001630127">
    <property type="component" value="Unassembled WGS sequence"/>
</dbReference>
<evidence type="ECO:0000256" key="2">
    <source>
        <dbReference type="ARBA" id="ARBA00022741"/>
    </source>
</evidence>
<dbReference type="PANTHER" id="PTHR48013">
    <property type="entry name" value="DUAL SPECIFICITY MITOGEN-ACTIVATED PROTEIN KINASE KINASE 5-RELATED"/>
    <property type="match status" value="1"/>
</dbReference>
<evidence type="ECO:0000256" key="7">
    <source>
        <dbReference type="ARBA" id="ARBA00049014"/>
    </source>
</evidence>
<accession>A0ABD3AFW2</accession>
<evidence type="ECO:0000256" key="5">
    <source>
        <dbReference type="ARBA" id="ARBA00038035"/>
    </source>
</evidence>
<evidence type="ECO:0000259" key="10">
    <source>
        <dbReference type="PROSITE" id="PS50011"/>
    </source>
</evidence>
<evidence type="ECO:0000256" key="6">
    <source>
        <dbReference type="ARBA" id="ARBA00038999"/>
    </source>
</evidence>
<evidence type="ECO:0000313" key="12">
    <source>
        <dbReference type="Proteomes" id="UP001630127"/>
    </source>
</evidence>
<dbReference type="GO" id="GO:0004708">
    <property type="term" value="F:MAP kinase kinase activity"/>
    <property type="evidence" value="ECO:0007669"/>
    <property type="project" value="UniProtKB-EC"/>
</dbReference>
<dbReference type="SUPFAM" id="SSF56112">
    <property type="entry name" value="Protein kinase-like (PK-like)"/>
    <property type="match status" value="1"/>
</dbReference>
<evidence type="ECO:0000313" key="11">
    <source>
        <dbReference type="EMBL" id="KAL3529367.1"/>
    </source>
</evidence>
<evidence type="ECO:0000256" key="9">
    <source>
        <dbReference type="ARBA" id="ARBA00051693"/>
    </source>
</evidence>
<organism evidence="11 12">
    <name type="scientific">Cinchona calisaya</name>
    <dbReference type="NCBI Taxonomy" id="153742"/>
    <lineage>
        <taxon>Eukaryota</taxon>
        <taxon>Viridiplantae</taxon>
        <taxon>Streptophyta</taxon>
        <taxon>Embryophyta</taxon>
        <taxon>Tracheophyta</taxon>
        <taxon>Spermatophyta</taxon>
        <taxon>Magnoliopsida</taxon>
        <taxon>eudicotyledons</taxon>
        <taxon>Gunneridae</taxon>
        <taxon>Pentapetalae</taxon>
        <taxon>asterids</taxon>
        <taxon>lamiids</taxon>
        <taxon>Gentianales</taxon>
        <taxon>Rubiaceae</taxon>
        <taxon>Cinchonoideae</taxon>
        <taxon>Cinchoneae</taxon>
        <taxon>Cinchona</taxon>
    </lineage>
</organism>
<name>A0ABD3AFW2_9GENT</name>
<evidence type="ECO:0000256" key="1">
    <source>
        <dbReference type="ARBA" id="ARBA00022679"/>
    </source>
</evidence>
<reference evidence="11 12" key="1">
    <citation type="submission" date="2024-11" db="EMBL/GenBank/DDBJ databases">
        <title>A near-complete genome assembly of Cinchona calisaya.</title>
        <authorList>
            <person name="Lian D.C."/>
            <person name="Zhao X.W."/>
            <person name="Wei L."/>
        </authorList>
    </citation>
    <scope>NUCLEOTIDE SEQUENCE [LARGE SCALE GENOMIC DNA]</scope>
    <source>
        <tissue evidence="11">Nenye</tissue>
    </source>
</reference>
<evidence type="ECO:0000256" key="4">
    <source>
        <dbReference type="ARBA" id="ARBA00022840"/>
    </source>
</evidence>
<dbReference type="InterPro" id="IPR011009">
    <property type="entry name" value="Kinase-like_dom_sf"/>
</dbReference>
<gene>
    <name evidence="11" type="ORF">ACH5RR_008689</name>
</gene>
<evidence type="ECO:0000256" key="3">
    <source>
        <dbReference type="ARBA" id="ARBA00022777"/>
    </source>
</evidence>
<feature type="domain" description="Protein kinase" evidence="10">
    <location>
        <begin position="1"/>
        <end position="114"/>
    </location>
</feature>
<comment type="catalytic activity">
    <reaction evidence="9">
        <text>L-tyrosyl-[protein] + ATP = O-phospho-L-tyrosyl-[protein] + ADP + H(+)</text>
        <dbReference type="Rhea" id="RHEA:10596"/>
        <dbReference type="Rhea" id="RHEA-COMP:10136"/>
        <dbReference type="Rhea" id="RHEA-COMP:20101"/>
        <dbReference type="ChEBI" id="CHEBI:15378"/>
        <dbReference type="ChEBI" id="CHEBI:30616"/>
        <dbReference type="ChEBI" id="CHEBI:46858"/>
        <dbReference type="ChEBI" id="CHEBI:61978"/>
        <dbReference type="ChEBI" id="CHEBI:456216"/>
        <dbReference type="EC" id="2.7.12.2"/>
    </reaction>
</comment>
<dbReference type="GO" id="GO:0005524">
    <property type="term" value="F:ATP binding"/>
    <property type="evidence" value="ECO:0007669"/>
    <property type="project" value="UniProtKB-KW"/>
</dbReference>
<dbReference type="Gene3D" id="1.10.510.10">
    <property type="entry name" value="Transferase(Phosphotransferase) domain 1"/>
    <property type="match status" value="1"/>
</dbReference>
<dbReference type="EC" id="2.7.12.2" evidence="6"/>
<evidence type="ECO:0000256" key="8">
    <source>
        <dbReference type="ARBA" id="ARBA00049299"/>
    </source>
</evidence>
<dbReference type="EMBL" id="JBJUIK010000004">
    <property type="protein sequence ID" value="KAL3529367.1"/>
    <property type="molecule type" value="Genomic_DNA"/>
</dbReference>
<keyword evidence="1" id="KW-0808">Transferase</keyword>
<proteinExistence type="inferred from homology"/>
<keyword evidence="12" id="KW-1185">Reference proteome</keyword>
<comment type="similarity">
    <text evidence="5">Belongs to the protein kinase superfamily. STE Ser/Thr protein kinase family. MAP kinase kinase subfamily.</text>
</comment>
<dbReference type="AlphaFoldDB" id="A0ABD3AFW2"/>
<keyword evidence="2" id="KW-0547">Nucleotide-binding</keyword>